<comment type="caution">
    <text evidence="10">The sequence shown here is derived from an EMBL/GenBank/DDBJ whole genome shotgun (WGS) entry which is preliminary data.</text>
</comment>
<keyword evidence="4 8" id="KW-1133">Transmembrane helix</keyword>
<dbReference type="Proteomes" id="UP001174934">
    <property type="component" value="Unassembled WGS sequence"/>
</dbReference>
<dbReference type="InterPro" id="IPR000535">
    <property type="entry name" value="MSP_dom"/>
</dbReference>
<dbReference type="PANTHER" id="PTHR10809:SF6">
    <property type="entry name" value="AT11025P-RELATED"/>
    <property type="match status" value="1"/>
</dbReference>
<evidence type="ECO:0000256" key="4">
    <source>
        <dbReference type="ARBA" id="ARBA00022989"/>
    </source>
</evidence>
<dbReference type="InterPro" id="IPR016763">
    <property type="entry name" value="VAP"/>
</dbReference>
<keyword evidence="6" id="KW-0175">Coiled coil</keyword>
<gene>
    <name evidence="10" type="ORF">B0T17DRAFT_481867</name>
</gene>
<dbReference type="GO" id="GO:0033149">
    <property type="term" value="F:FFAT motif binding"/>
    <property type="evidence" value="ECO:0007669"/>
    <property type="project" value="TreeGrafter"/>
</dbReference>
<dbReference type="GO" id="GO:0160219">
    <property type="term" value="C:cortical endoplasmic reticulum membrane"/>
    <property type="evidence" value="ECO:0007669"/>
    <property type="project" value="UniProtKB-ARBA"/>
</dbReference>
<dbReference type="GO" id="GO:0160214">
    <property type="term" value="F:endoplasmic reticulum-plasma membrane adaptor activity"/>
    <property type="evidence" value="ECO:0007669"/>
    <property type="project" value="UniProtKB-ARBA"/>
</dbReference>
<dbReference type="GO" id="GO:0035091">
    <property type="term" value="F:phosphatidylinositol binding"/>
    <property type="evidence" value="ECO:0007669"/>
    <property type="project" value="UniProtKB-ARBA"/>
</dbReference>
<feature type="compositionally biased region" description="Basic and acidic residues" evidence="7">
    <location>
        <begin position="255"/>
        <end position="267"/>
    </location>
</feature>
<dbReference type="GO" id="GO:0051685">
    <property type="term" value="P:maintenance of ER location"/>
    <property type="evidence" value="ECO:0007669"/>
    <property type="project" value="UniProtKB-ARBA"/>
</dbReference>
<evidence type="ECO:0000313" key="10">
    <source>
        <dbReference type="EMBL" id="KAK0635901.1"/>
    </source>
</evidence>
<name>A0AA40CEK5_9PEZI</name>
<dbReference type="AlphaFoldDB" id="A0AA40CEK5"/>
<evidence type="ECO:0000259" key="9">
    <source>
        <dbReference type="PROSITE" id="PS50202"/>
    </source>
</evidence>
<reference evidence="10" key="1">
    <citation type="submission" date="2023-06" db="EMBL/GenBank/DDBJ databases">
        <title>Genome-scale phylogeny and comparative genomics of the fungal order Sordariales.</title>
        <authorList>
            <consortium name="Lawrence Berkeley National Laboratory"/>
            <person name="Hensen N."/>
            <person name="Bonometti L."/>
            <person name="Westerberg I."/>
            <person name="Brannstrom I.O."/>
            <person name="Guillou S."/>
            <person name="Cros-Aarteil S."/>
            <person name="Calhoun S."/>
            <person name="Haridas S."/>
            <person name="Kuo A."/>
            <person name="Mondo S."/>
            <person name="Pangilinan J."/>
            <person name="Riley R."/>
            <person name="LaButti K."/>
            <person name="Andreopoulos B."/>
            <person name="Lipzen A."/>
            <person name="Chen C."/>
            <person name="Yanf M."/>
            <person name="Daum C."/>
            <person name="Ng V."/>
            <person name="Clum A."/>
            <person name="Steindorff A."/>
            <person name="Ohm R."/>
            <person name="Martin F."/>
            <person name="Silar P."/>
            <person name="Natvig D."/>
            <person name="Lalanne C."/>
            <person name="Gautier V."/>
            <person name="Ament-velasquez S.L."/>
            <person name="Kruys A."/>
            <person name="Hutchinson M.I."/>
            <person name="Powell A.J."/>
            <person name="Barry K."/>
            <person name="Miller A.N."/>
            <person name="Grigoriev I.V."/>
            <person name="Debuchy R."/>
            <person name="Gladieux P."/>
            <person name="Thoren M.H."/>
            <person name="Johannesson H."/>
        </authorList>
    </citation>
    <scope>NUCLEOTIDE SEQUENCE</scope>
    <source>
        <strain evidence="10">SMH3391-2</strain>
    </source>
</reference>
<dbReference type="GO" id="GO:0001786">
    <property type="term" value="F:phosphatidylserine binding"/>
    <property type="evidence" value="ECO:0007669"/>
    <property type="project" value="UniProtKB-ARBA"/>
</dbReference>
<feature type="coiled-coil region" evidence="6">
    <location>
        <begin position="209"/>
        <end position="236"/>
    </location>
</feature>
<keyword evidence="3 8" id="KW-0812">Transmembrane</keyword>
<feature type="region of interest" description="Disordered" evidence="7">
    <location>
        <begin position="142"/>
        <end position="195"/>
    </location>
</feature>
<evidence type="ECO:0000313" key="11">
    <source>
        <dbReference type="Proteomes" id="UP001174934"/>
    </source>
</evidence>
<comment type="similarity">
    <text evidence="2">Belongs to the VAMP-associated protein (VAP) (TC 9.B.17) family.</text>
</comment>
<dbReference type="PIRSF" id="PIRSF019693">
    <property type="entry name" value="VAMP-associated"/>
    <property type="match status" value="1"/>
</dbReference>
<comment type="subcellular location">
    <subcellularLocation>
        <location evidence="1">Endoplasmic reticulum membrane</location>
        <topology evidence="1">Single-pass type IV membrane protein</topology>
    </subcellularLocation>
</comment>
<feature type="compositionally biased region" description="Polar residues" evidence="7">
    <location>
        <begin position="158"/>
        <end position="176"/>
    </location>
</feature>
<keyword evidence="11" id="KW-1185">Reference proteome</keyword>
<evidence type="ECO:0000256" key="5">
    <source>
        <dbReference type="ARBA" id="ARBA00023136"/>
    </source>
</evidence>
<dbReference type="GO" id="GO:0007009">
    <property type="term" value="P:plasma membrane organization"/>
    <property type="evidence" value="ECO:0007669"/>
    <property type="project" value="UniProtKB-ARBA"/>
</dbReference>
<evidence type="ECO:0000256" key="7">
    <source>
        <dbReference type="SAM" id="MobiDB-lite"/>
    </source>
</evidence>
<dbReference type="GO" id="GO:0005886">
    <property type="term" value="C:plasma membrane"/>
    <property type="evidence" value="ECO:0007669"/>
    <property type="project" value="TreeGrafter"/>
</dbReference>
<dbReference type="InterPro" id="IPR013783">
    <property type="entry name" value="Ig-like_fold"/>
</dbReference>
<dbReference type="FunFam" id="2.60.40.10:FF:000813">
    <property type="entry name" value="Vesicle-associated protein 1-1"/>
    <property type="match status" value="1"/>
</dbReference>
<proteinExistence type="inferred from homology"/>
<organism evidence="10 11">
    <name type="scientific">Bombardia bombarda</name>
    <dbReference type="NCBI Taxonomy" id="252184"/>
    <lineage>
        <taxon>Eukaryota</taxon>
        <taxon>Fungi</taxon>
        <taxon>Dikarya</taxon>
        <taxon>Ascomycota</taxon>
        <taxon>Pezizomycotina</taxon>
        <taxon>Sordariomycetes</taxon>
        <taxon>Sordariomycetidae</taxon>
        <taxon>Sordariales</taxon>
        <taxon>Lasiosphaeriaceae</taxon>
        <taxon>Bombardia</taxon>
    </lineage>
</organism>
<sequence>MSVEIDPVELGFRRPFTVEVAQILKIRNPNTSPVAFKVKTTAPKQYCVRPNSGRIEPGHEVEVSVLLQAMKQEPPLDARCRDKFLVQSVTITGDKEFNNVQQIWDSADRSTVQEKKIRVVWLAPSEDGGHTDPHATPVRRSLANEAESTPDAAPPAYSSPNEESGPSSISKPSFESNVKKEVSPSPEPAAQSSFQAAQAATTAAVASVKATAGESYEQLKEKLAKAEATIASLKNDAVSGLRQRKTTVPDVTAKTAEDTKPQLAQETRRGTEGVPVHVTAILCLCSFLLAYFFF</sequence>
<evidence type="ECO:0000256" key="3">
    <source>
        <dbReference type="ARBA" id="ARBA00022692"/>
    </source>
</evidence>
<feature type="transmembrane region" description="Helical" evidence="8">
    <location>
        <begin position="274"/>
        <end position="293"/>
    </location>
</feature>
<dbReference type="Pfam" id="PF00635">
    <property type="entry name" value="Motile_Sperm"/>
    <property type="match status" value="1"/>
</dbReference>
<dbReference type="GO" id="GO:0090158">
    <property type="term" value="P:endoplasmic reticulum membrane organization"/>
    <property type="evidence" value="ECO:0007669"/>
    <property type="project" value="TreeGrafter"/>
</dbReference>
<evidence type="ECO:0000256" key="2">
    <source>
        <dbReference type="ARBA" id="ARBA00008932"/>
    </source>
</evidence>
<feature type="domain" description="MSP" evidence="9">
    <location>
        <begin position="2"/>
        <end position="122"/>
    </location>
</feature>
<evidence type="ECO:0000256" key="8">
    <source>
        <dbReference type="SAM" id="Phobius"/>
    </source>
</evidence>
<dbReference type="GO" id="GO:0061817">
    <property type="term" value="P:endoplasmic reticulum-plasma membrane tethering"/>
    <property type="evidence" value="ECO:0007669"/>
    <property type="project" value="TreeGrafter"/>
</dbReference>
<dbReference type="SUPFAM" id="SSF49354">
    <property type="entry name" value="PapD-like"/>
    <property type="match status" value="1"/>
</dbReference>
<keyword evidence="5 8" id="KW-0472">Membrane</keyword>
<dbReference type="EMBL" id="JAULSR010000001">
    <property type="protein sequence ID" value="KAK0635901.1"/>
    <property type="molecule type" value="Genomic_DNA"/>
</dbReference>
<feature type="region of interest" description="Disordered" evidence="7">
    <location>
        <begin position="244"/>
        <end position="267"/>
    </location>
</feature>
<dbReference type="GO" id="GO:0140506">
    <property type="term" value="F:endoplasmic reticulum-autophagosome adaptor activity"/>
    <property type="evidence" value="ECO:0007669"/>
    <property type="project" value="UniProtKB-ARBA"/>
</dbReference>
<evidence type="ECO:0000256" key="1">
    <source>
        <dbReference type="ARBA" id="ARBA00004163"/>
    </source>
</evidence>
<dbReference type="InterPro" id="IPR008962">
    <property type="entry name" value="PapD-like_sf"/>
</dbReference>
<accession>A0AA40CEK5</accession>
<dbReference type="PROSITE" id="PS50202">
    <property type="entry name" value="MSP"/>
    <property type="match status" value="1"/>
</dbReference>
<dbReference type="GO" id="GO:1902647">
    <property type="term" value="P:negative regulation of 1-phosphatidyl-1D-myo-inositol 4,5-bisphosphate biosynthetic process"/>
    <property type="evidence" value="ECO:0007669"/>
    <property type="project" value="UniProtKB-ARBA"/>
</dbReference>
<dbReference type="Gene3D" id="2.60.40.10">
    <property type="entry name" value="Immunoglobulins"/>
    <property type="match status" value="1"/>
</dbReference>
<evidence type="ECO:0000256" key="6">
    <source>
        <dbReference type="SAM" id="Coils"/>
    </source>
</evidence>
<dbReference type="GO" id="GO:0061709">
    <property type="term" value="P:reticulophagy"/>
    <property type="evidence" value="ECO:0007669"/>
    <property type="project" value="UniProtKB-ARBA"/>
</dbReference>
<dbReference type="PANTHER" id="PTHR10809">
    <property type="entry name" value="VESICLE-ASSOCIATED MEMBRANE PROTEIN-ASSOCIATED PROTEIN"/>
    <property type="match status" value="1"/>
</dbReference>
<protein>
    <submittedName>
        <fullName evidence="10">PapD-like protein</fullName>
    </submittedName>
</protein>